<accession>A0A9W4GXC2</accession>
<name>A0A9W4GXC2_9ACTN</name>
<keyword evidence="1" id="KW-0732">Signal</keyword>
<dbReference type="RefSeq" id="WP_205043348.1">
    <property type="nucleotide sequence ID" value="NZ_CAJVAX010000001.1"/>
</dbReference>
<sequence>MRTLPAAQRTARIARWAGTAAALTALATACTHAASATATAPNGISAAPGQVTVEEPGVSLSITGAVAHLDPSGSGTLSMTVHNGSSVPEHLDMVATPDGGRGVLTGRAGAPASGSMTSAGILLEPDSTVTFGKSGPSVRLTHLHGVANAHTLALMLQFGVTGLVHLSAVIPAR</sequence>
<keyword evidence="2" id="KW-0282">Flagellum</keyword>
<dbReference type="Proteomes" id="UP001153328">
    <property type="component" value="Unassembled WGS sequence"/>
</dbReference>
<feature type="chain" id="PRO_5040887775" evidence="1">
    <location>
        <begin position="34"/>
        <end position="173"/>
    </location>
</feature>
<gene>
    <name evidence="2" type="ORF">SBRY_10966</name>
</gene>
<organism evidence="2 3">
    <name type="scientific">Actinacidiphila bryophytorum</name>
    <dbReference type="NCBI Taxonomy" id="1436133"/>
    <lineage>
        <taxon>Bacteria</taxon>
        <taxon>Bacillati</taxon>
        <taxon>Actinomycetota</taxon>
        <taxon>Actinomycetes</taxon>
        <taxon>Kitasatosporales</taxon>
        <taxon>Streptomycetaceae</taxon>
        <taxon>Actinacidiphila</taxon>
    </lineage>
</organism>
<keyword evidence="2" id="KW-0966">Cell projection</keyword>
<evidence type="ECO:0000313" key="3">
    <source>
        <dbReference type="Proteomes" id="UP001153328"/>
    </source>
</evidence>
<protein>
    <submittedName>
        <fullName evidence="2">Flagellar hook-associated protein flgK</fullName>
    </submittedName>
</protein>
<dbReference type="PROSITE" id="PS51257">
    <property type="entry name" value="PROKAR_LIPOPROTEIN"/>
    <property type="match status" value="1"/>
</dbReference>
<reference evidence="2" key="1">
    <citation type="submission" date="2021-06" db="EMBL/GenBank/DDBJ databases">
        <authorList>
            <person name="Arsene-Ploetze F."/>
        </authorList>
    </citation>
    <scope>NUCLEOTIDE SEQUENCE</scope>
    <source>
        <strain evidence="2">SBRY1</strain>
    </source>
</reference>
<evidence type="ECO:0000256" key="1">
    <source>
        <dbReference type="SAM" id="SignalP"/>
    </source>
</evidence>
<feature type="signal peptide" evidence="1">
    <location>
        <begin position="1"/>
        <end position="33"/>
    </location>
</feature>
<proteinExistence type="predicted"/>
<dbReference type="AlphaFoldDB" id="A0A9W4GXC2"/>
<keyword evidence="2" id="KW-0969">Cilium</keyword>
<dbReference type="EMBL" id="CAJVAX010000001">
    <property type="protein sequence ID" value="CAG7606753.1"/>
    <property type="molecule type" value="Genomic_DNA"/>
</dbReference>
<keyword evidence="3" id="KW-1185">Reference proteome</keyword>
<evidence type="ECO:0000313" key="2">
    <source>
        <dbReference type="EMBL" id="CAG7606753.1"/>
    </source>
</evidence>
<comment type="caution">
    <text evidence="2">The sequence shown here is derived from an EMBL/GenBank/DDBJ whole genome shotgun (WGS) entry which is preliminary data.</text>
</comment>